<dbReference type="Pfam" id="PF01965">
    <property type="entry name" value="DJ-1_PfpI"/>
    <property type="match status" value="1"/>
</dbReference>
<evidence type="ECO:0000256" key="1">
    <source>
        <dbReference type="ARBA" id="ARBA00008542"/>
    </source>
</evidence>
<evidence type="ECO:0000313" key="4">
    <source>
        <dbReference type="Proteomes" id="UP000281084"/>
    </source>
</evidence>
<accession>A0A3A8FXS9</accession>
<evidence type="ECO:0000259" key="2">
    <source>
        <dbReference type="Pfam" id="PF01965"/>
    </source>
</evidence>
<dbReference type="PANTHER" id="PTHR42733:SF2">
    <property type="entry name" value="DJ-1_THIJ_PFPI FAMILY PROTEIN"/>
    <property type="match status" value="1"/>
</dbReference>
<protein>
    <submittedName>
        <fullName evidence="3">Peptidase</fullName>
    </submittedName>
</protein>
<comment type="caution">
    <text evidence="3">The sequence shown here is derived from an EMBL/GenBank/DDBJ whole genome shotgun (WGS) entry which is preliminary data.</text>
</comment>
<sequence length="172" mass="18993">MPKNIAVLVTHNFEDTHYDETVEAFRAARHSILNIEAQAGKIIHGQHCTSAVTIDQSIAEVDLNNFDALLIPGGHSHDLLSQDQRYLEFIQHFANSHKLIMSISNAPQLLIQARVVAGHLMTINKPNASSLIDAGAVYYDVSVVNDNNLYISSPSSTDLPYFIRESLIALSQ</sequence>
<dbReference type="Proteomes" id="UP000281084">
    <property type="component" value="Unassembled WGS sequence"/>
</dbReference>
<dbReference type="EMBL" id="RAXZ01000017">
    <property type="protein sequence ID" value="RKG50989.1"/>
    <property type="molecule type" value="Genomic_DNA"/>
</dbReference>
<dbReference type="SUPFAM" id="SSF52317">
    <property type="entry name" value="Class I glutamine amidotransferase-like"/>
    <property type="match status" value="1"/>
</dbReference>
<dbReference type="InterPro" id="IPR002818">
    <property type="entry name" value="DJ-1/PfpI"/>
</dbReference>
<dbReference type="RefSeq" id="WP_120367826.1">
    <property type="nucleotide sequence ID" value="NZ_RAXZ01000017.1"/>
</dbReference>
<reference evidence="3 4" key="1">
    <citation type="submission" date="2018-09" db="EMBL/GenBank/DDBJ databases">
        <title>The draft genome of Acinetobacter spp. strains.</title>
        <authorList>
            <person name="Qin J."/>
            <person name="Feng Y."/>
            <person name="Zong Z."/>
        </authorList>
    </citation>
    <scope>NUCLEOTIDE SEQUENCE [LARGE SCALE GENOMIC DNA]</scope>
    <source>
        <strain evidence="3 4">WCHAc060002</strain>
    </source>
</reference>
<organism evidence="3 4">
    <name type="scientific">Acinetobacter cumulans</name>
    <dbReference type="NCBI Taxonomy" id="2136182"/>
    <lineage>
        <taxon>Bacteria</taxon>
        <taxon>Pseudomonadati</taxon>
        <taxon>Pseudomonadota</taxon>
        <taxon>Gammaproteobacteria</taxon>
        <taxon>Moraxellales</taxon>
        <taxon>Moraxellaceae</taxon>
        <taxon>Acinetobacter</taxon>
    </lineage>
</organism>
<dbReference type="InterPro" id="IPR029062">
    <property type="entry name" value="Class_I_gatase-like"/>
</dbReference>
<name>A0A3A8FXS9_9GAMM</name>
<dbReference type="Gene3D" id="3.40.50.880">
    <property type="match status" value="1"/>
</dbReference>
<dbReference type="PANTHER" id="PTHR42733">
    <property type="entry name" value="DJ-1 PROTEIN"/>
    <property type="match status" value="1"/>
</dbReference>
<comment type="similarity">
    <text evidence="1">Belongs to the peptidase C56 family.</text>
</comment>
<gene>
    <name evidence="3" type="ORF">D7V64_11975</name>
</gene>
<proteinExistence type="inferred from homology"/>
<evidence type="ECO:0000313" key="3">
    <source>
        <dbReference type="EMBL" id="RKG50989.1"/>
    </source>
</evidence>
<feature type="domain" description="DJ-1/PfpI" evidence="2">
    <location>
        <begin position="3"/>
        <end position="167"/>
    </location>
</feature>
<dbReference type="AlphaFoldDB" id="A0A3A8FXS9"/>
<dbReference type="InterPro" id="IPR006286">
    <property type="entry name" value="C56_PfpI-like"/>
</dbReference>